<proteinExistence type="predicted"/>
<dbReference type="EMBL" id="CP059165">
    <property type="protein sequence ID" value="QLL08956.1"/>
    <property type="molecule type" value="Genomic_DNA"/>
</dbReference>
<accession>A0A7D6I993</accession>
<organism evidence="1 2">
    <name type="scientific">Mycobacterium vicinigordonae</name>
    <dbReference type="NCBI Taxonomy" id="1719132"/>
    <lineage>
        <taxon>Bacteria</taxon>
        <taxon>Bacillati</taxon>
        <taxon>Actinomycetota</taxon>
        <taxon>Actinomycetes</taxon>
        <taxon>Mycobacteriales</taxon>
        <taxon>Mycobacteriaceae</taxon>
        <taxon>Mycobacterium</taxon>
    </lineage>
</organism>
<dbReference type="Proteomes" id="UP000510682">
    <property type="component" value="Chromosome"/>
</dbReference>
<protein>
    <submittedName>
        <fullName evidence="1">Uncharacterized protein</fullName>
    </submittedName>
</protein>
<reference evidence="2" key="1">
    <citation type="submission" date="2020-07" db="EMBL/GenBank/DDBJ databases">
        <title>Description of Mycobacterium gordonae subsp. intergordonae subsp.nov. and Mycobacterium gordonae subsp. gordonae subsp. nov.</title>
        <authorList>
            <person name="Yu X."/>
        </authorList>
    </citation>
    <scope>NUCLEOTIDE SEQUENCE [LARGE SCALE GENOMIC DNA]</scope>
    <source>
        <strain evidence="2">24</strain>
    </source>
</reference>
<evidence type="ECO:0000313" key="2">
    <source>
        <dbReference type="Proteomes" id="UP000510682"/>
    </source>
</evidence>
<dbReference type="RefSeq" id="WP_180917541.1">
    <property type="nucleotide sequence ID" value="NZ_CP059165.1"/>
</dbReference>
<name>A0A7D6I993_9MYCO</name>
<gene>
    <name evidence="1" type="ORF">H0P51_08720</name>
</gene>
<dbReference type="AlphaFoldDB" id="A0A7D6I993"/>
<evidence type="ECO:0000313" key="1">
    <source>
        <dbReference type="EMBL" id="QLL08956.1"/>
    </source>
</evidence>
<keyword evidence="2" id="KW-1185">Reference proteome</keyword>
<reference evidence="2" key="3">
    <citation type="submission" date="2023-07" db="EMBL/GenBank/DDBJ databases">
        <title>Description of Mycobacterium gordonae subsp. intergordonae subsp.nov. and Mycobacterium gordonae subsp. gordonae subsp. nov.</title>
        <authorList>
            <person name="Huang H."/>
        </authorList>
    </citation>
    <scope>NUCLEOTIDE SEQUENCE [LARGE SCALE GENOMIC DNA]</scope>
    <source>
        <strain evidence="2">24</strain>
    </source>
</reference>
<dbReference type="KEGG" id="mgor:H0P51_08720"/>
<reference evidence="1 2" key="2">
    <citation type="submission" date="2020-07" db="EMBL/GenBank/DDBJ databases">
        <authorList>
            <person name="Yu X."/>
        </authorList>
    </citation>
    <scope>NUCLEOTIDE SEQUENCE [LARGE SCALE GENOMIC DNA]</scope>
    <source>
        <strain evidence="2">24</strain>
    </source>
</reference>
<sequence length="88" mass="9332">MTRRWWARTITAGLIGAGVLAGVDVLAGDLGVARADPDDAVPPIIDDLGVTIPALSLDPRDRDGAARHWPGTGNYCQNRYVTCRVGGF</sequence>